<accession>A0A0B5A7I3</accession>
<dbReference type="RefSeq" id="YP_009126397.1">
    <property type="nucleotide sequence ID" value="NC_026608.1"/>
</dbReference>
<keyword evidence="3" id="KW-1185">Reference proteome</keyword>
<evidence type="ECO:0000313" key="3">
    <source>
        <dbReference type="Proteomes" id="UP000031732"/>
    </source>
</evidence>
<dbReference type="InterPro" id="IPR021686">
    <property type="entry name" value="DUF3268"/>
</dbReference>
<reference evidence="3" key="1">
    <citation type="submission" date="2014-11" db="EMBL/GenBank/DDBJ databases">
        <title>Complete genome sequence of Paracoccus marcusii phage vB_PmaS_IMEP1 isolated from the South China Sea.</title>
        <authorList>
            <person name="Xu Y."/>
            <person name="Zhang R."/>
            <person name="Jiao N."/>
        </authorList>
    </citation>
    <scope>NUCLEOTIDE SEQUENCE [LARGE SCALE GENOMIC DNA]</scope>
</reference>
<dbReference type="EMBL" id="KP162168">
    <property type="protein sequence ID" value="AJD83131.1"/>
    <property type="molecule type" value="Genomic_DNA"/>
</dbReference>
<evidence type="ECO:0000256" key="1">
    <source>
        <dbReference type="SAM" id="MobiDB-lite"/>
    </source>
</evidence>
<evidence type="ECO:0000313" key="2">
    <source>
        <dbReference type="EMBL" id="AJD83131.1"/>
    </source>
</evidence>
<name>A0A0B5A7I3_9CAUD</name>
<proteinExistence type="predicted"/>
<reference evidence="2 3" key="2">
    <citation type="journal article" date="2015" name="Stand. Genomic Sci.">
        <title>Complete genome sequence of Paracoccus marcusii phage vB_PmaS-R3 isolated from the South China Sea.</title>
        <authorList>
            <person name="Xu Y."/>
            <person name="Zhang R."/>
            <person name="Jiao N."/>
        </authorList>
    </citation>
    <scope>NUCLEOTIDE SEQUENCE [LARGE SCALE GENOMIC DNA]</scope>
</reference>
<organism evidence="2 3">
    <name type="scientific">Paracoccus phage vB_PmaS-R3</name>
    <dbReference type="NCBI Taxonomy" id="2494563"/>
    <lineage>
        <taxon>Viruses</taxon>
        <taxon>Duplodnaviria</taxon>
        <taxon>Heunggongvirae</taxon>
        <taxon>Uroviricota</taxon>
        <taxon>Caudoviricetes</taxon>
        <taxon>Zhuquevirus</taxon>
        <taxon>Zhuquevirus R3</taxon>
    </lineage>
</organism>
<sequence>MADISDKLPPPKRCDNCNSSRIRLHKNHRRNRNKYVCQRCYASVYCHKGTNIPLGYMATAHTRYLRAKAHEAFDVLWRHSLLTRDEAYEWLARILGIALENAHIGRLTDAQLERVIAKSGRHYRRVKTRTKKRKAVQSATYRRQRAYTEQRKRRHGGKWKPTPNRYE</sequence>
<protein>
    <submittedName>
        <fullName evidence="2">Uncharacterized protein</fullName>
    </submittedName>
</protein>
<dbReference type="KEGG" id="vg:23681291"/>
<dbReference type="GeneID" id="23681291"/>
<feature type="region of interest" description="Disordered" evidence="1">
    <location>
        <begin position="128"/>
        <end position="167"/>
    </location>
</feature>
<dbReference type="Proteomes" id="UP000031732">
    <property type="component" value="Genome"/>
</dbReference>
<dbReference type="Pfam" id="PF11672">
    <property type="entry name" value="DUF3268"/>
    <property type="match status" value="1"/>
</dbReference>